<dbReference type="CDD" id="cd02440">
    <property type="entry name" value="AdoMet_MTases"/>
    <property type="match status" value="1"/>
</dbReference>
<reference evidence="7" key="1">
    <citation type="submission" date="2021-02" db="EMBL/GenBank/DDBJ databases">
        <title>Sulfurospirillum tamanensis sp. nov.</title>
        <authorList>
            <person name="Frolova A."/>
            <person name="Merkel A."/>
            <person name="Slobodkin A."/>
        </authorList>
    </citation>
    <scope>NUCLEOTIDE SEQUENCE</scope>
    <source>
        <strain evidence="7">T05b</strain>
    </source>
</reference>
<evidence type="ECO:0000313" key="8">
    <source>
        <dbReference type="Proteomes" id="UP000703590"/>
    </source>
</evidence>
<comment type="pathway">
    <text evidence="5">Cofactor biosynthesis; biotin biosynthesis.</text>
</comment>
<comment type="function">
    <text evidence="5">Converts the free carboxyl group of a malonyl-thioester to its methyl ester by transfer of a methyl group from S-adenosyl-L-methionine (SAM). It allows to synthesize pimeloyl-ACP via the fatty acid synthetic pathway.</text>
</comment>
<evidence type="ECO:0000256" key="3">
    <source>
        <dbReference type="ARBA" id="ARBA00022691"/>
    </source>
</evidence>
<proteinExistence type="inferred from homology"/>
<accession>A0ABS2WTE4</accession>
<feature type="domain" description="Methyltransferase" evidence="6">
    <location>
        <begin position="48"/>
        <end position="131"/>
    </location>
</feature>
<sequence length="253" mass="28188">MRALKDLMTQRFAKATTSYEGAAKAQEAIAERFLERLHVKGFPKGVRVLEVGCGTGLFSRPFQEMFSPSALTLNDICPSVEEKVASLCDARTQFKAGDAERLAFEPSYDALVSCSALQWFEAPGDFLARMAEPELTWIAFCAFGEGNMREIKAVSGVGLSYPTKKAWARMVPEDFEVLVCEEERLTLWFDTPLDVLRHIKATGVGGVARVRWGKEALGAFCTAYVEAFEDKGKVPLTYHPVYVIARRKPTRSR</sequence>
<evidence type="ECO:0000256" key="4">
    <source>
        <dbReference type="ARBA" id="ARBA00022756"/>
    </source>
</evidence>
<keyword evidence="1 5" id="KW-0489">Methyltransferase</keyword>
<keyword evidence="3 5" id="KW-0949">S-adenosyl-L-methionine</keyword>
<dbReference type="InterPro" id="IPR011814">
    <property type="entry name" value="BioC"/>
</dbReference>
<name>A0ABS2WTE4_9BACT</name>
<evidence type="ECO:0000259" key="6">
    <source>
        <dbReference type="Pfam" id="PF13649"/>
    </source>
</evidence>
<evidence type="ECO:0000313" key="7">
    <source>
        <dbReference type="EMBL" id="MBN2964936.1"/>
    </source>
</evidence>
<evidence type="ECO:0000256" key="1">
    <source>
        <dbReference type="ARBA" id="ARBA00022603"/>
    </source>
</evidence>
<gene>
    <name evidence="5 7" type="primary">bioC</name>
    <name evidence="7" type="ORF">JWV37_09110</name>
</gene>
<organism evidence="7 8">
    <name type="scientific">Sulfurospirillum tamanense</name>
    <dbReference type="NCBI Taxonomy" id="2813362"/>
    <lineage>
        <taxon>Bacteria</taxon>
        <taxon>Pseudomonadati</taxon>
        <taxon>Campylobacterota</taxon>
        <taxon>Epsilonproteobacteria</taxon>
        <taxon>Campylobacterales</taxon>
        <taxon>Sulfurospirillaceae</taxon>
        <taxon>Sulfurospirillum</taxon>
    </lineage>
</organism>
<keyword evidence="4 5" id="KW-0093">Biotin biosynthesis</keyword>
<dbReference type="InterPro" id="IPR029063">
    <property type="entry name" value="SAM-dependent_MTases_sf"/>
</dbReference>
<dbReference type="EMBL" id="JAFHKK010000020">
    <property type="protein sequence ID" value="MBN2964936.1"/>
    <property type="molecule type" value="Genomic_DNA"/>
</dbReference>
<evidence type="ECO:0000256" key="2">
    <source>
        <dbReference type="ARBA" id="ARBA00022679"/>
    </source>
</evidence>
<dbReference type="Pfam" id="PF13649">
    <property type="entry name" value="Methyltransf_25"/>
    <property type="match status" value="1"/>
</dbReference>
<dbReference type="Gene3D" id="3.40.50.150">
    <property type="entry name" value="Vaccinia Virus protein VP39"/>
    <property type="match status" value="1"/>
</dbReference>
<dbReference type="GO" id="GO:0102130">
    <property type="term" value="F:malonyl-CoA methyltransferase activity"/>
    <property type="evidence" value="ECO:0007669"/>
    <property type="project" value="UniProtKB-EC"/>
</dbReference>
<dbReference type="Proteomes" id="UP000703590">
    <property type="component" value="Unassembled WGS sequence"/>
</dbReference>
<comment type="similarity">
    <text evidence="5">Belongs to the methyltransferase superfamily.</text>
</comment>
<comment type="caution">
    <text evidence="7">The sequence shown here is derived from an EMBL/GenBank/DDBJ whole genome shotgun (WGS) entry which is preliminary data.</text>
</comment>
<comment type="catalytic activity">
    <reaction evidence="5">
        <text>malonyl-[ACP] + S-adenosyl-L-methionine = malonyl-[ACP] methyl ester + S-adenosyl-L-homocysteine</text>
        <dbReference type="Rhea" id="RHEA:17105"/>
        <dbReference type="Rhea" id="RHEA-COMP:9623"/>
        <dbReference type="Rhea" id="RHEA-COMP:9954"/>
        <dbReference type="ChEBI" id="CHEBI:57856"/>
        <dbReference type="ChEBI" id="CHEBI:59789"/>
        <dbReference type="ChEBI" id="CHEBI:78449"/>
        <dbReference type="ChEBI" id="CHEBI:78845"/>
        <dbReference type="EC" id="2.1.1.197"/>
    </reaction>
</comment>
<dbReference type="SUPFAM" id="SSF53335">
    <property type="entry name" value="S-adenosyl-L-methionine-dependent methyltransferases"/>
    <property type="match status" value="1"/>
</dbReference>
<keyword evidence="2 5" id="KW-0808">Transferase</keyword>
<keyword evidence="8" id="KW-1185">Reference proteome</keyword>
<evidence type="ECO:0000256" key="5">
    <source>
        <dbReference type="HAMAP-Rule" id="MF_00835"/>
    </source>
</evidence>
<dbReference type="RefSeq" id="WP_205459486.1">
    <property type="nucleotide sequence ID" value="NZ_JAFHKK010000020.1"/>
</dbReference>
<reference evidence="7" key="2">
    <citation type="submission" date="2021-02" db="EMBL/GenBank/DDBJ databases">
        <authorList>
            <person name="Merkel A.Y."/>
        </authorList>
    </citation>
    <scope>NUCLEOTIDE SEQUENCE</scope>
    <source>
        <strain evidence="7">T05b</strain>
    </source>
</reference>
<protein>
    <recommendedName>
        <fullName evidence="5">Malonyl-[acyl-carrier protein] O-methyltransferase</fullName>
        <shortName evidence="5">Malonyl-ACP O-methyltransferase</shortName>
        <ecNumber evidence="5">2.1.1.197</ecNumber>
    </recommendedName>
    <alternativeName>
        <fullName evidence="5">Biotin synthesis protein BioC</fullName>
    </alternativeName>
</protein>
<dbReference type="HAMAP" id="MF_00835">
    <property type="entry name" value="BioC"/>
    <property type="match status" value="1"/>
</dbReference>
<dbReference type="GO" id="GO:0032259">
    <property type="term" value="P:methylation"/>
    <property type="evidence" value="ECO:0007669"/>
    <property type="project" value="UniProtKB-KW"/>
</dbReference>
<dbReference type="EC" id="2.1.1.197" evidence="5"/>
<dbReference type="InterPro" id="IPR041698">
    <property type="entry name" value="Methyltransf_25"/>
</dbReference>
<dbReference type="NCBIfam" id="TIGR02072">
    <property type="entry name" value="BioC"/>
    <property type="match status" value="1"/>
</dbReference>